<dbReference type="Pfam" id="PF13403">
    <property type="entry name" value="Hint_2"/>
    <property type="match status" value="1"/>
</dbReference>
<proteinExistence type="predicted"/>
<keyword evidence="3" id="KW-1185">Reference proteome</keyword>
<organism evidence="2 3">
    <name type="scientific">Limobrevibacterium gyesilva</name>
    <dbReference type="NCBI Taxonomy" id="2991712"/>
    <lineage>
        <taxon>Bacteria</taxon>
        <taxon>Pseudomonadati</taxon>
        <taxon>Pseudomonadota</taxon>
        <taxon>Alphaproteobacteria</taxon>
        <taxon>Acetobacterales</taxon>
        <taxon>Acetobacteraceae</taxon>
        <taxon>Limobrevibacterium</taxon>
    </lineage>
</organism>
<dbReference type="SUPFAM" id="SSF51294">
    <property type="entry name" value="Hedgehog/intein (Hint) domain"/>
    <property type="match status" value="1"/>
</dbReference>
<reference evidence="2" key="2">
    <citation type="submission" date="2022-10" db="EMBL/GenBank/DDBJ databases">
        <authorList>
            <person name="Trinh H.N."/>
        </authorList>
    </citation>
    <scope>NUCLEOTIDE SEQUENCE</scope>
    <source>
        <strain evidence="2">RN2-1</strain>
    </source>
</reference>
<accession>A0AA42CIG0</accession>
<feature type="domain" description="Hedgehog/Intein (Hint)" evidence="1">
    <location>
        <begin position="25"/>
        <end position="163"/>
    </location>
</feature>
<sequence length="351" mass="37320">MTNVHPVAGARDRDGGGPALLPPACFARGTGIATPRGTVPVESLRPGDSVLSAFGGTRIVLWLGYRRVDCRRHPLPREVWPIRIRAGAFARGQPVRDLVLSPNHGVYMADATGGPGVLIPVRCLLNGSTVVQEAADTITYYHVELPHHDVILAEGLPTESYLDVGNRGAFENGGEPLQLHPAFTRRASDAESWEGVVVQGPAVAAARQRLLARESALGFATTGDPDLRLQIPGRLLRAACDGQTCRFALPGGTDAGWLVSRVFVPAERLADNDDRRLLGVAVTRLALGRRELDLAGPALGEGWHPPEPGRRWTTGCAAVALGGARTLIVSVAGAGPYLRPRRRTVTQATSP</sequence>
<dbReference type="AlphaFoldDB" id="A0AA42CIG0"/>
<dbReference type="Proteomes" id="UP001165679">
    <property type="component" value="Unassembled WGS sequence"/>
</dbReference>
<evidence type="ECO:0000313" key="3">
    <source>
        <dbReference type="Proteomes" id="UP001165679"/>
    </source>
</evidence>
<dbReference type="Gene3D" id="2.170.16.10">
    <property type="entry name" value="Hedgehog/Intein (Hint) domain"/>
    <property type="match status" value="1"/>
</dbReference>
<dbReference type="EMBL" id="JAPDNT010000013">
    <property type="protein sequence ID" value="MCW3475892.1"/>
    <property type="molecule type" value="Genomic_DNA"/>
</dbReference>
<dbReference type="InterPro" id="IPR036844">
    <property type="entry name" value="Hint_dom_sf"/>
</dbReference>
<gene>
    <name evidence="2" type="ORF">OL599_15040</name>
</gene>
<dbReference type="InterPro" id="IPR028992">
    <property type="entry name" value="Hedgehog/Intein_dom"/>
</dbReference>
<name>A0AA42CIG0_9PROT</name>
<evidence type="ECO:0000313" key="2">
    <source>
        <dbReference type="EMBL" id="MCW3475892.1"/>
    </source>
</evidence>
<evidence type="ECO:0000259" key="1">
    <source>
        <dbReference type="Pfam" id="PF13403"/>
    </source>
</evidence>
<reference evidence="2" key="1">
    <citation type="submission" date="2022-09" db="EMBL/GenBank/DDBJ databases">
        <title>Rhodovastum sp. nov. RN2-1 isolated from soil in Seongnam, South Korea.</title>
        <authorList>
            <person name="Le N.T."/>
        </authorList>
    </citation>
    <scope>NUCLEOTIDE SEQUENCE</scope>
    <source>
        <strain evidence="2">RN2-1</strain>
    </source>
</reference>
<comment type="caution">
    <text evidence="2">The sequence shown here is derived from an EMBL/GenBank/DDBJ whole genome shotgun (WGS) entry which is preliminary data.</text>
</comment>
<protein>
    <submittedName>
        <fullName evidence="2">Hint domain-containing protein</fullName>
    </submittedName>
</protein>